<evidence type="ECO:0000259" key="9">
    <source>
        <dbReference type="PROSITE" id="PS51755"/>
    </source>
</evidence>
<dbReference type="InterPro" id="IPR001867">
    <property type="entry name" value="OmpR/PhoB-type_DNA-bd"/>
</dbReference>
<dbReference type="SUPFAM" id="SSF46894">
    <property type="entry name" value="C-terminal effector domain of the bipartite response regulators"/>
    <property type="match status" value="1"/>
</dbReference>
<dbReference type="GO" id="GO:0000156">
    <property type="term" value="F:phosphorelay response regulator activity"/>
    <property type="evidence" value="ECO:0007669"/>
    <property type="project" value="TreeGrafter"/>
</dbReference>
<dbReference type="SUPFAM" id="SSF52172">
    <property type="entry name" value="CheY-like"/>
    <property type="match status" value="1"/>
</dbReference>
<dbReference type="Proteomes" id="UP000636949">
    <property type="component" value="Unassembled WGS sequence"/>
</dbReference>
<evidence type="ECO:0000256" key="5">
    <source>
        <dbReference type="ARBA" id="ARBA00023163"/>
    </source>
</evidence>
<keyword evidence="5" id="KW-0804">Transcription</keyword>
<evidence type="ECO:0000256" key="2">
    <source>
        <dbReference type="ARBA" id="ARBA00023012"/>
    </source>
</evidence>
<feature type="DNA-binding region" description="OmpR/PhoB-type" evidence="7">
    <location>
        <begin position="132"/>
        <end position="226"/>
    </location>
</feature>
<dbReference type="GO" id="GO:0000976">
    <property type="term" value="F:transcription cis-regulatory region binding"/>
    <property type="evidence" value="ECO:0007669"/>
    <property type="project" value="TreeGrafter"/>
</dbReference>
<evidence type="ECO:0000313" key="11">
    <source>
        <dbReference type="Proteomes" id="UP000636949"/>
    </source>
</evidence>
<comment type="caution">
    <text evidence="10">The sequence shown here is derived from an EMBL/GenBank/DDBJ whole genome shotgun (WGS) entry which is preliminary data.</text>
</comment>
<keyword evidence="1 6" id="KW-0597">Phosphoprotein</keyword>
<protein>
    <submittedName>
        <fullName evidence="10">DNA-binding response regulator</fullName>
    </submittedName>
</protein>
<dbReference type="InterPro" id="IPR039420">
    <property type="entry name" value="WalR-like"/>
</dbReference>
<reference evidence="10" key="1">
    <citation type="journal article" date="2014" name="Int. J. Syst. Evol. Microbiol.">
        <title>Complete genome sequence of Corynebacterium casei LMG S-19264T (=DSM 44701T), isolated from a smear-ripened cheese.</title>
        <authorList>
            <consortium name="US DOE Joint Genome Institute (JGI-PGF)"/>
            <person name="Walter F."/>
            <person name="Albersmeier A."/>
            <person name="Kalinowski J."/>
            <person name="Ruckert C."/>
        </authorList>
    </citation>
    <scope>NUCLEOTIDE SEQUENCE</scope>
    <source>
        <strain evidence="10">CGMCC 1.15758</strain>
    </source>
</reference>
<dbReference type="Pfam" id="PF00486">
    <property type="entry name" value="Trans_reg_C"/>
    <property type="match status" value="1"/>
</dbReference>
<evidence type="ECO:0000256" key="6">
    <source>
        <dbReference type="PROSITE-ProRule" id="PRU00169"/>
    </source>
</evidence>
<evidence type="ECO:0000256" key="4">
    <source>
        <dbReference type="ARBA" id="ARBA00023125"/>
    </source>
</evidence>
<name>A0A8J2Z6Y5_9GAMM</name>
<dbReference type="PROSITE" id="PS51755">
    <property type="entry name" value="OMPR_PHOB"/>
    <property type="match status" value="1"/>
</dbReference>
<dbReference type="GO" id="GO:0006355">
    <property type="term" value="P:regulation of DNA-templated transcription"/>
    <property type="evidence" value="ECO:0007669"/>
    <property type="project" value="InterPro"/>
</dbReference>
<evidence type="ECO:0000256" key="7">
    <source>
        <dbReference type="PROSITE-ProRule" id="PRU01091"/>
    </source>
</evidence>
<dbReference type="AlphaFoldDB" id="A0A8J2Z6Y5"/>
<evidence type="ECO:0000259" key="8">
    <source>
        <dbReference type="PROSITE" id="PS50110"/>
    </source>
</evidence>
<dbReference type="CDD" id="cd00383">
    <property type="entry name" value="trans_reg_C"/>
    <property type="match status" value="1"/>
</dbReference>
<evidence type="ECO:0000313" key="10">
    <source>
        <dbReference type="EMBL" id="GGG07275.1"/>
    </source>
</evidence>
<dbReference type="PANTHER" id="PTHR48111:SF1">
    <property type="entry name" value="TWO-COMPONENT RESPONSE REGULATOR ORR33"/>
    <property type="match status" value="1"/>
</dbReference>
<sequence>MERILIVEDDDSLAQMIARYLERMNYELLIKSTAIDALAAVEETSFDCLLLDINLGSDNGIQLCQKIRQVYDMPIIMISAISDTTQKSYSLNIGADDYVTKPFSLEELEARISANIRRYNQMRKVDQAPEASSAYNFEDWCFYPEQYLLEHKNGEKVYIKKVKTQILLMLLQHNGVVEKKLIHKKCYDEPFDSFDRRIDVHISQLRKILGKEMIETVHSIGFALNH</sequence>
<keyword evidence="3" id="KW-0805">Transcription regulation</keyword>
<dbReference type="PANTHER" id="PTHR48111">
    <property type="entry name" value="REGULATOR OF RPOS"/>
    <property type="match status" value="1"/>
</dbReference>
<dbReference type="SMART" id="SM00448">
    <property type="entry name" value="REC"/>
    <property type="match status" value="1"/>
</dbReference>
<keyword evidence="4 7" id="KW-0238">DNA-binding</keyword>
<accession>A0A8J2Z6Y5</accession>
<reference evidence="10" key="2">
    <citation type="submission" date="2020-09" db="EMBL/GenBank/DDBJ databases">
        <authorList>
            <person name="Sun Q."/>
            <person name="Zhou Y."/>
        </authorList>
    </citation>
    <scope>NUCLEOTIDE SEQUENCE</scope>
    <source>
        <strain evidence="10">CGMCC 1.15758</strain>
    </source>
</reference>
<gene>
    <name evidence="10" type="ORF">GCM10010995_26020</name>
</gene>
<keyword evidence="2" id="KW-0902">Two-component regulatory system</keyword>
<feature type="domain" description="Response regulatory" evidence="8">
    <location>
        <begin position="3"/>
        <end position="116"/>
    </location>
</feature>
<dbReference type="SMART" id="SM00862">
    <property type="entry name" value="Trans_reg_C"/>
    <property type="match status" value="1"/>
</dbReference>
<keyword evidence="11" id="KW-1185">Reference proteome</keyword>
<dbReference type="PROSITE" id="PS50110">
    <property type="entry name" value="RESPONSE_REGULATORY"/>
    <property type="match status" value="1"/>
</dbReference>
<organism evidence="10 11">
    <name type="scientific">Cysteiniphilum litorale</name>
    <dbReference type="NCBI Taxonomy" id="2056700"/>
    <lineage>
        <taxon>Bacteria</taxon>
        <taxon>Pseudomonadati</taxon>
        <taxon>Pseudomonadota</taxon>
        <taxon>Gammaproteobacteria</taxon>
        <taxon>Thiotrichales</taxon>
        <taxon>Fastidiosibacteraceae</taxon>
        <taxon>Cysteiniphilum</taxon>
    </lineage>
</organism>
<proteinExistence type="predicted"/>
<dbReference type="EMBL" id="BMJS01000050">
    <property type="protein sequence ID" value="GGG07275.1"/>
    <property type="molecule type" value="Genomic_DNA"/>
</dbReference>
<dbReference type="InterPro" id="IPR036388">
    <property type="entry name" value="WH-like_DNA-bd_sf"/>
</dbReference>
<dbReference type="GO" id="GO:0032993">
    <property type="term" value="C:protein-DNA complex"/>
    <property type="evidence" value="ECO:0007669"/>
    <property type="project" value="TreeGrafter"/>
</dbReference>
<dbReference type="Pfam" id="PF00072">
    <property type="entry name" value="Response_reg"/>
    <property type="match status" value="1"/>
</dbReference>
<dbReference type="InterPro" id="IPR001789">
    <property type="entry name" value="Sig_transdc_resp-reg_receiver"/>
</dbReference>
<feature type="domain" description="OmpR/PhoB-type" evidence="9">
    <location>
        <begin position="132"/>
        <end position="226"/>
    </location>
</feature>
<evidence type="ECO:0000256" key="3">
    <source>
        <dbReference type="ARBA" id="ARBA00023015"/>
    </source>
</evidence>
<evidence type="ECO:0000256" key="1">
    <source>
        <dbReference type="ARBA" id="ARBA00022553"/>
    </source>
</evidence>
<feature type="modified residue" description="4-aspartylphosphate" evidence="6">
    <location>
        <position position="52"/>
    </location>
</feature>
<dbReference type="Gene3D" id="3.40.50.2300">
    <property type="match status" value="1"/>
</dbReference>
<dbReference type="InterPro" id="IPR016032">
    <property type="entry name" value="Sig_transdc_resp-reg_C-effctor"/>
</dbReference>
<dbReference type="OrthoDB" id="9802426at2"/>
<dbReference type="InterPro" id="IPR011006">
    <property type="entry name" value="CheY-like_superfamily"/>
</dbReference>
<dbReference type="RefSeq" id="WP_117003902.1">
    <property type="nucleotide sequence ID" value="NZ_BMJS01000050.1"/>
</dbReference>
<dbReference type="Gene3D" id="1.10.10.10">
    <property type="entry name" value="Winged helix-like DNA-binding domain superfamily/Winged helix DNA-binding domain"/>
    <property type="match status" value="1"/>
</dbReference>
<dbReference type="GO" id="GO:0005829">
    <property type="term" value="C:cytosol"/>
    <property type="evidence" value="ECO:0007669"/>
    <property type="project" value="TreeGrafter"/>
</dbReference>